<keyword evidence="2" id="KW-1185">Reference proteome</keyword>
<evidence type="ECO:0000313" key="2">
    <source>
        <dbReference type="Proteomes" id="UP000834106"/>
    </source>
</evidence>
<evidence type="ECO:0000313" key="1">
    <source>
        <dbReference type="EMBL" id="CAI9776846.1"/>
    </source>
</evidence>
<sequence>MRLMTVEEKGSRNKRKFRADPLLADPNKIFPSPPNECTSFEFSAEKVEIPPSRRHANSCDTSCMNHNKSDALKLDLGLACAEESCNGYEVGTERAGITKSAPRVDRVGESEGHAGC</sequence>
<proteinExistence type="predicted"/>
<dbReference type="AlphaFoldDB" id="A0AAD2E6Q2"/>
<gene>
    <name evidence="1" type="ORF">FPE_LOCUS24276</name>
</gene>
<dbReference type="EMBL" id="OU503050">
    <property type="protein sequence ID" value="CAI9776846.1"/>
    <property type="molecule type" value="Genomic_DNA"/>
</dbReference>
<name>A0AAD2E6Q2_9LAMI</name>
<protein>
    <submittedName>
        <fullName evidence="1">Uncharacterized protein</fullName>
    </submittedName>
</protein>
<accession>A0AAD2E6Q2</accession>
<organism evidence="1 2">
    <name type="scientific">Fraxinus pennsylvanica</name>
    <dbReference type="NCBI Taxonomy" id="56036"/>
    <lineage>
        <taxon>Eukaryota</taxon>
        <taxon>Viridiplantae</taxon>
        <taxon>Streptophyta</taxon>
        <taxon>Embryophyta</taxon>
        <taxon>Tracheophyta</taxon>
        <taxon>Spermatophyta</taxon>
        <taxon>Magnoliopsida</taxon>
        <taxon>eudicotyledons</taxon>
        <taxon>Gunneridae</taxon>
        <taxon>Pentapetalae</taxon>
        <taxon>asterids</taxon>
        <taxon>lamiids</taxon>
        <taxon>Lamiales</taxon>
        <taxon>Oleaceae</taxon>
        <taxon>Oleeae</taxon>
        <taxon>Fraxinus</taxon>
    </lineage>
</organism>
<reference evidence="1" key="1">
    <citation type="submission" date="2023-05" db="EMBL/GenBank/DDBJ databases">
        <authorList>
            <person name="Huff M."/>
        </authorList>
    </citation>
    <scope>NUCLEOTIDE SEQUENCE</scope>
</reference>
<dbReference type="Proteomes" id="UP000834106">
    <property type="component" value="Chromosome 15"/>
</dbReference>